<name>A0ABT7RG56_9BACI</name>
<gene>
    <name evidence="1" type="ORF">QUG02_28495</name>
</gene>
<protein>
    <submittedName>
        <fullName evidence="1">Delta-aminolevulinic acid dehydratase</fullName>
    </submittedName>
</protein>
<evidence type="ECO:0000313" key="1">
    <source>
        <dbReference type="EMBL" id="MDM5441940.1"/>
    </source>
</evidence>
<reference evidence="1 2" key="1">
    <citation type="submission" date="2023-06" db="EMBL/GenBank/DDBJ databases">
        <title>Comparative genomics of Bacillaceae isolates and their secondary metabolite potential.</title>
        <authorList>
            <person name="Song L."/>
            <person name="Nielsen L.J."/>
            <person name="Mohite O."/>
            <person name="Xu X."/>
            <person name="Weber T."/>
            <person name="Kovacs A.T."/>
        </authorList>
    </citation>
    <scope>NUCLEOTIDE SEQUENCE [LARGE SCALE GENOMIC DNA]</scope>
    <source>
        <strain evidence="1 2">DX2.1</strain>
    </source>
</reference>
<comment type="caution">
    <text evidence="1">The sequence shown here is derived from an EMBL/GenBank/DDBJ whole genome shotgun (WGS) entry which is preliminary data.</text>
</comment>
<proteinExistence type="predicted"/>
<evidence type="ECO:0000313" key="2">
    <source>
        <dbReference type="Proteomes" id="UP001224139"/>
    </source>
</evidence>
<accession>A0ABT7RG56</accession>
<keyword evidence="2" id="KW-1185">Reference proteome</keyword>
<dbReference type="EMBL" id="JAUCFG010000004">
    <property type="protein sequence ID" value="MDM5441940.1"/>
    <property type="molecule type" value="Genomic_DNA"/>
</dbReference>
<dbReference type="Proteomes" id="UP001224139">
    <property type="component" value="Unassembled WGS sequence"/>
</dbReference>
<organism evidence="1 2">
    <name type="scientific">Bacillus hominis</name>
    <dbReference type="NCBI Taxonomy" id="2817478"/>
    <lineage>
        <taxon>Bacteria</taxon>
        <taxon>Bacillati</taxon>
        <taxon>Bacillota</taxon>
        <taxon>Bacilli</taxon>
        <taxon>Bacillales</taxon>
        <taxon>Bacillaceae</taxon>
        <taxon>Bacillus</taxon>
        <taxon>Bacillus cereus group</taxon>
    </lineage>
</organism>
<sequence>MSKPELYVSLAVGPNCDGAAFALRSALEYFGARVNVHWIGGRPNDLVDVLSGEDREEKMNYLILYFHGDEGRFCIPELDDNDYEVNEPRGEFFGAEEVIRYSKMNDLKVIAAGCTLGVEQLASAFLKSGCHSYLGPDDYIDGNANLLFLIRFMYEIINNKSQQEAFEIAKSLDDETSMYQLYLQENINKNG</sequence>
<dbReference type="RefSeq" id="WP_289361320.1">
    <property type="nucleotide sequence ID" value="NZ_JAUCFG010000004.1"/>
</dbReference>